<gene>
    <name evidence="2" type="ORF">Tco_1006259</name>
</gene>
<sequence>MSSRYFDGGDGGRGRSDNNEDRSSHKDASHDKVTGKKAQMGLRLLVDTNGDHWHYVLSLSAATRFMAIILELFEDVITKTVDYHLFDVVVEFHRCVFLSYLKVVFIAGH</sequence>
<accession>A0ABQ5FHE3</accession>
<evidence type="ECO:0000313" key="2">
    <source>
        <dbReference type="EMBL" id="GJT62726.1"/>
    </source>
</evidence>
<protein>
    <submittedName>
        <fullName evidence="2">Uncharacterized protein</fullName>
    </submittedName>
</protein>
<dbReference type="Proteomes" id="UP001151760">
    <property type="component" value="Unassembled WGS sequence"/>
</dbReference>
<feature type="compositionally biased region" description="Basic and acidic residues" evidence="1">
    <location>
        <begin position="10"/>
        <end position="34"/>
    </location>
</feature>
<reference evidence="2" key="2">
    <citation type="submission" date="2022-01" db="EMBL/GenBank/DDBJ databases">
        <authorList>
            <person name="Yamashiro T."/>
            <person name="Shiraishi A."/>
            <person name="Satake H."/>
            <person name="Nakayama K."/>
        </authorList>
    </citation>
    <scope>NUCLEOTIDE SEQUENCE</scope>
</reference>
<reference evidence="2" key="1">
    <citation type="journal article" date="2022" name="Int. J. Mol. Sci.">
        <title>Draft Genome of Tanacetum Coccineum: Genomic Comparison of Closely Related Tanacetum-Family Plants.</title>
        <authorList>
            <person name="Yamashiro T."/>
            <person name="Shiraishi A."/>
            <person name="Nakayama K."/>
            <person name="Satake H."/>
        </authorList>
    </citation>
    <scope>NUCLEOTIDE SEQUENCE</scope>
</reference>
<name>A0ABQ5FHE3_9ASTR</name>
<proteinExistence type="predicted"/>
<keyword evidence="3" id="KW-1185">Reference proteome</keyword>
<comment type="caution">
    <text evidence="2">The sequence shown here is derived from an EMBL/GenBank/DDBJ whole genome shotgun (WGS) entry which is preliminary data.</text>
</comment>
<organism evidence="2 3">
    <name type="scientific">Tanacetum coccineum</name>
    <dbReference type="NCBI Taxonomy" id="301880"/>
    <lineage>
        <taxon>Eukaryota</taxon>
        <taxon>Viridiplantae</taxon>
        <taxon>Streptophyta</taxon>
        <taxon>Embryophyta</taxon>
        <taxon>Tracheophyta</taxon>
        <taxon>Spermatophyta</taxon>
        <taxon>Magnoliopsida</taxon>
        <taxon>eudicotyledons</taxon>
        <taxon>Gunneridae</taxon>
        <taxon>Pentapetalae</taxon>
        <taxon>asterids</taxon>
        <taxon>campanulids</taxon>
        <taxon>Asterales</taxon>
        <taxon>Asteraceae</taxon>
        <taxon>Asteroideae</taxon>
        <taxon>Anthemideae</taxon>
        <taxon>Anthemidinae</taxon>
        <taxon>Tanacetum</taxon>
    </lineage>
</organism>
<dbReference type="EMBL" id="BQNB010017400">
    <property type="protein sequence ID" value="GJT62726.1"/>
    <property type="molecule type" value="Genomic_DNA"/>
</dbReference>
<evidence type="ECO:0000256" key="1">
    <source>
        <dbReference type="SAM" id="MobiDB-lite"/>
    </source>
</evidence>
<feature type="region of interest" description="Disordered" evidence="1">
    <location>
        <begin position="1"/>
        <end position="35"/>
    </location>
</feature>
<evidence type="ECO:0000313" key="3">
    <source>
        <dbReference type="Proteomes" id="UP001151760"/>
    </source>
</evidence>